<reference evidence="3" key="1">
    <citation type="submission" date="2015-09" db="EMBL/GenBank/DDBJ databases">
        <authorList>
            <consortium name="Pathogen Informatics"/>
        </authorList>
    </citation>
    <scope>NUCLEOTIDE SEQUENCE [LARGE SCALE GENOMIC DNA]</scope>
    <source>
        <strain evidence="3">Lake Konstanz</strain>
    </source>
</reference>
<feature type="region of interest" description="Disordered" evidence="1">
    <location>
        <begin position="310"/>
        <end position="333"/>
    </location>
</feature>
<dbReference type="AlphaFoldDB" id="A0A0S4J154"/>
<dbReference type="VEuPathDB" id="TriTrypDB:BSAL_79850"/>
<organism evidence="2 3">
    <name type="scientific">Bodo saltans</name>
    <name type="common">Flagellated protozoan</name>
    <dbReference type="NCBI Taxonomy" id="75058"/>
    <lineage>
        <taxon>Eukaryota</taxon>
        <taxon>Discoba</taxon>
        <taxon>Euglenozoa</taxon>
        <taxon>Kinetoplastea</taxon>
        <taxon>Metakinetoplastina</taxon>
        <taxon>Eubodonida</taxon>
        <taxon>Bodonidae</taxon>
        <taxon>Bodo</taxon>
    </lineage>
</organism>
<feature type="region of interest" description="Disordered" evidence="1">
    <location>
        <begin position="354"/>
        <end position="373"/>
    </location>
</feature>
<dbReference type="EMBL" id="CYKH01000829">
    <property type="protein sequence ID" value="CUG46926.1"/>
    <property type="molecule type" value="Genomic_DNA"/>
</dbReference>
<accession>A0A0S4J154</accession>
<gene>
    <name evidence="2" type="ORF">BSAL_79850</name>
</gene>
<evidence type="ECO:0000256" key="1">
    <source>
        <dbReference type="SAM" id="MobiDB-lite"/>
    </source>
</evidence>
<sequence length="488" mass="54592">MVVFPRADSGATPVGAAECCVPAINVLLFSGDSIAHQQFIRLIDLVRHGPQGQVLVPYGTELLKSNFRHWPVHDRSRSRDMILAIYPTHDELLTFQSLLPYSVMDGAQFVRSNESVSAYFAAVAKQRATNLCNDSMKHASVVGNACKGANADNRSTPVEEEASRGALFYLVFLSDSITSRPRTDALAPCVPAAQSIVHEFPPKDVHNFQWLKEGVSRGLTLVHDPPVPSLRSLGVRIPMHVISANIWELHESPTTYEWLMRMATGNCNVTTAPLRGDEWRFGEHPTSDVTHLYRASTVLWVSPHARSRRRYSPNEFKEPSRRPALSAWPPTGPREVARVETPFRWLHDAVTNVTGSDPRNQTITRNSSHESERHRHGTFFSRLRVLDMGKVFLATDNVVHQQDGLHERCNGVHWLVGAASYSDSTRALRISAEALTREVFKILPEPHHVPDIERVPLRFDYSDDCDGFGTLVTLNALLLDIVQQQQAA</sequence>
<evidence type="ECO:0000313" key="3">
    <source>
        <dbReference type="Proteomes" id="UP000051952"/>
    </source>
</evidence>
<protein>
    <submittedName>
        <fullName evidence="2">GPI-anchored surface protein, putative</fullName>
    </submittedName>
</protein>
<proteinExistence type="predicted"/>
<keyword evidence="3" id="KW-1185">Reference proteome</keyword>
<name>A0A0S4J154_BODSA</name>
<evidence type="ECO:0000313" key="2">
    <source>
        <dbReference type="EMBL" id="CUG46926.1"/>
    </source>
</evidence>
<dbReference type="Proteomes" id="UP000051952">
    <property type="component" value="Unassembled WGS sequence"/>
</dbReference>
<feature type="compositionally biased region" description="Polar residues" evidence="1">
    <location>
        <begin position="354"/>
        <end position="366"/>
    </location>
</feature>